<dbReference type="PROSITE" id="PS00640">
    <property type="entry name" value="THIOL_PROTEASE_ASN"/>
    <property type="match status" value="2"/>
</dbReference>
<evidence type="ECO:0000259" key="3">
    <source>
        <dbReference type="SMART" id="SM00645"/>
    </source>
</evidence>
<dbReference type="EMBL" id="NJHN03000078">
    <property type="protein sequence ID" value="KAH9417194.1"/>
    <property type="molecule type" value="Genomic_DNA"/>
</dbReference>
<dbReference type="SMART" id="SM00645">
    <property type="entry name" value="Pept_C1"/>
    <property type="match status" value="2"/>
</dbReference>
<feature type="domain" description="Peptidase C1A papain C-terminal" evidence="3">
    <location>
        <begin position="730"/>
        <end position="941"/>
    </location>
</feature>
<dbReference type="PRINTS" id="PR00705">
    <property type="entry name" value="PAPAIN"/>
</dbReference>
<dbReference type="SUPFAM" id="SSF54001">
    <property type="entry name" value="Cysteine proteinases"/>
    <property type="match status" value="2"/>
</dbReference>
<comment type="similarity">
    <text evidence="1">Belongs to the peptidase C1 family.</text>
</comment>
<evidence type="ECO:0000313" key="4">
    <source>
        <dbReference type="EMBL" id="KAH9417194.1"/>
    </source>
</evidence>
<reference evidence="4 5" key="1">
    <citation type="journal article" date="2018" name="J. Allergy Clin. Immunol.">
        <title>High-quality assembly of Dermatophagoides pteronyssinus genome and transcriptome reveals a wide range of novel allergens.</title>
        <authorList>
            <person name="Liu X.Y."/>
            <person name="Yang K.Y."/>
            <person name="Wang M.Q."/>
            <person name="Kwok J.S."/>
            <person name="Zeng X."/>
            <person name="Yang Z."/>
            <person name="Xiao X.J."/>
            <person name="Lau C.P."/>
            <person name="Li Y."/>
            <person name="Huang Z.M."/>
            <person name="Ba J.G."/>
            <person name="Yim A.K."/>
            <person name="Ouyang C.Y."/>
            <person name="Ngai S.M."/>
            <person name="Chan T.F."/>
            <person name="Leung E.L."/>
            <person name="Liu L."/>
            <person name="Liu Z.G."/>
            <person name="Tsui S.K."/>
        </authorList>
    </citation>
    <scope>NUCLEOTIDE SEQUENCE [LARGE SCALE GENOMIC DNA]</scope>
    <source>
        <strain evidence="4">Derp</strain>
    </source>
</reference>
<evidence type="ECO:0000313" key="5">
    <source>
        <dbReference type="Proteomes" id="UP000887458"/>
    </source>
</evidence>
<dbReference type="InterPro" id="IPR038765">
    <property type="entry name" value="Papain-like_cys_pep_sf"/>
</dbReference>
<keyword evidence="4" id="KW-0378">Hydrolase</keyword>
<dbReference type="PANTHER" id="PTHR12411">
    <property type="entry name" value="CYSTEINE PROTEASE FAMILY C1-RELATED"/>
    <property type="match status" value="1"/>
</dbReference>
<gene>
    <name evidence="4" type="primary">MCM2_6</name>
    <name evidence="4" type="ORF">DERP_012940</name>
</gene>
<keyword evidence="4" id="KW-0347">Helicase</keyword>
<dbReference type="InterPro" id="IPR025661">
    <property type="entry name" value="Pept_asp_AS"/>
</dbReference>
<dbReference type="CDD" id="cd02248">
    <property type="entry name" value="Peptidase_C1A"/>
    <property type="match status" value="2"/>
</dbReference>
<dbReference type="InterPro" id="IPR013128">
    <property type="entry name" value="Peptidase_C1A"/>
</dbReference>
<dbReference type="InterPro" id="IPR039417">
    <property type="entry name" value="Peptidase_C1A_papain-like"/>
</dbReference>
<feature type="domain" description="Peptidase C1A papain C-terminal" evidence="3">
    <location>
        <begin position="308"/>
        <end position="520"/>
    </location>
</feature>
<evidence type="ECO:0000256" key="2">
    <source>
        <dbReference type="ARBA" id="ARBA00023157"/>
    </source>
</evidence>
<keyword evidence="2" id="KW-1015">Disulfide bond</keyword>
<keyword evidence="4" id="KW-0547">Nucleotide-binding</keyword>
<feature type="non-terminal residue" evidence="4">
    <location>
        <position position="943"/>
    </location>
</feature>
<evidence type="ECO:0000256" key="1">
    <source>
        <dbReference type="ARBA" id="ARBA00008455"/>
    </source>
</evidence>
<dbReference type="InterPro" id="IPR025660">
    <property type="entry name" value="Pept_his_AS"/>
</dbReference>
<dbReference type="Pfam" id="PF00112">
    <property type="entry name" value="Peptidase_C1"/>
    <property type="match status" value="2"/>
</dbReference>
<organism evidence="4 5">
    <name type="scientific">Dermatophagoides pteronyssinus</name>
    <name type="common">European house dust mite</name>
    <dbReference type="NCBI Taxonomy" id="6956"/>
    <lineage>
        <taxon>Eukaryota</taxon>
        <taxon>Metazoa</taxon>
        <taxon>Ecdysozoa</taxon>
        <taxon>Arthropoda</taxon>
        <taxon>Chelicerata</taxon>
        <taxon>Arachnida</taxon>
        <taxon>Acari</taxon>
        <taxon>Acariformes</taxon>
        <taxon>Sarcoptiformes</taxon>
        <taxon>Astigmata</taxon>
        <taxon>Psoroptidia</taxon>
        <taxon>Analgoidea</taxon>
        <taxon>Pyroglyphidae</taxon>
        <taxon>Dermatophagoidinae</taxon>
        <taxon>Dermatophagoides</taxon>
    </lineage>
</organism>
<dbReference type="Proteomes" id="UP000887458">
    <property type="component" value="Unassembled WGS sequence"/>
</dbReference>
<dbReference type="Gene3D" id="3.90.70.10">
    <property type="entry name" value="Cysteine proteinases"/>
    <property type="match status" value="2"/>
</dbReference>
<dbReference type="GO" id="GO:0004386">
    <property type="term" value="F:helicase activity"/>
    <property type="evidence" value="ECO:0007669"/>
    <property type="project" value="UniProtKB-KW"/>
</dbReference>
<name>A0ABQ8J3P2_DERPT</name>
<keyword evidence="5" id="KW-1185">Reference proteome</keyword>
<sequence length="943" mass="109723">MVKAEKNHSPKMIPGYHYNTEKFLRKLLKLVPNDPAGKFMKRFIPIFHHHHYQYYQRQRLHRTINQIEDAENGNHKITLIKHLDLIIQNAIQEINHLKSVEKKQQKSTEIMSKLFFKLLYMISIISIINTEYCPKHLQSTSNSLRSSIDNHPTLSSTLMKSTEQINQLGNSYSLDDIDQCYDGTYGDQKIDLFNMSINEIVHDYFMSVQTLHGTMNNDKHETEKRLQIVAENINSLIKAIEECLRKPKNQRIRLGITSFTHLTDQEFDSMINHHLIERSTLHATLKGGLGSNLTGTPSCPNEPISRQLPRSFNWFEQGKVTPIRQQGQCGSCFIFSSVATVESSLLIKSNGQINPYDVDFSEQAVLDCLARNTCEDGGYQWFGWSTMAQYGIVDEEYYPYQTQWLGQCNVYPRSRYRIRVIDWCSHNYNNDEIIQTMLYKYGPLDASISVSTGPEWKYLKGPFEAYCDTHVNHAVTLIGWDEYYWIIKNSWGPEWGINGYLFLPRHSNKCGILFESNKSISHKQNHSHHKHNHSSHLNDEQFSSKINSTFRKKSFDRLSNKFSAEILKLLREYELYDCYDSMFDGQRNHLNIINTDLNNIVLRYFQSPHQKRFLSMELKNKPKNKTDKILDTRIKTVTKNVHRLVKEIQKCLQLPKEKRSRLGITSIFHLTEKEFKALLNPRLADEIKTLRDIKPKNEKFTAKKFGKHSNLTLKDVRGYRCVDNIPNQQIPEEFNWANQGAVTPIRNQYKCGSCAIFSAIASLESAYLIRQPGKFSASTLDLSEQAVLDCLDYGLCQRGSFVAQSWDIVRKYRVPNEQERPYLGQQTGRCYSYPQSPITVSYWCQSFDISEEYMQRLLIQYGPLSVTMNVDSYGYPIQYLKGPFYGNCGFQPNHALTVIGWTRYYWIIKNSWGENWGIDGYLYLPRGQNKCNIQNYVGIPFIV</sequence>
<dbReference type="PROSITE" id="PS00639">
    <property type="entry name" value="THIOL_PROTEASE_HIS"/>
    <property type="match status" value="1"/>
</dbReference>
<accession>A0ABQ8J3P2</accession>
<keyword evidence="4" id="KW-0067">ATP-binding</keyword>
<dbReference type="InterPro" id="IPR000668">
    <property type="entry name" value="Peptidase_C1A_C"/>
</dbReference>
<proteinExistence type="inferred from homology"/>
<protein>
    <submittedName>
        <fullName evidence="4">MCM DNA helicase complex subunit</fullName>
    </submittedName>
</protein>
<reference evidence="4 5" key="2">
    <citation type="journal article" date="2022" name="Mol. Biol. Evol.">
        <title>Comparative Genomics Reveals Insights into the Divergent Evolution of Astigmatic Mites and Household Pest Adaptations.</title>
        <authorList>
            <person name="Xiong Q."/>
            <person name="Wan A.T."/>
            <person name="Liu X."/>
            <person name="Fung C.S."/>
            <person name="Xiao X."/>
            <person name="Malainual N."/>
            <person name="Hou J."/>
            <person name="Wang L."/>
            <person name="Wang M."/>
            <person name="Yang K.Y."/>
            <person name="Cui Y."/>
            <person name="Leung E.L."/>
            <person name="Nong W."/>
            <person name="Shin S.K."/>
            <person name="Au S.W."/>
            <person name="Jeong K.Y."/>
            <person name="Chew F.T."/>
            <person name="Hui J.H."/>
            <person name="Leung T.F."/>
            <person name="Tungtrongchitr A."/>
            <person name="Zhong N."/>
            <person name="Liu Z."/>
            <person name="Tsui S.K."/>
        </authorList>
    </citation>
    <scope>NUCLEOTIDE SEQUENCE [LARGE SCALE GENOMIC DNA]</scope>
    <source>
        <strain evidence="4">Derp</strain>
    </source>
</reference>
<comment type="caution">
    <text evidence="4">The sequence shown here is derived from an EMBL/GenBank/DDBJ whole genome shotgun (WGS) entry which is preliminary data.</text>
</comment>